<reference evidence="2 3" key="1">
    <citation type="journal article" date="2016" name="Nat. Commun.">
        <title>Thousands of microbial genomes shed light on interconnected biogeochemical processes in an aquifer system.</title>
        <authorList>
            <person name="Anantharaman K."/>
            <person name="Brown C.T."/>
            <person name="Hug L.A."/>
            <person name="Sharon I."/>
            <person name="Castelle C.J."/>
            <person name="Probst A.J."/>
            <person name="Thomas B.C."/>
            <person name="Singh A."/>
            <person name="Wilkins M.J."/>
            <person name="Karaoz U."/>
            <person name="Brodie E.L."/>
            <person name="Williams K.H."/>
            <person name="Hubbard S.S."/>
            <person name="Banfield J.F."/>
        </authorList>
    </citation>
    <scope>NUCLEOTIDE SEQUENCE [LARGE SCALE GENOMIC DNA]</scope>
</reference>
<gene>
    <name evidence="2" type="ORF">A2527_13400</name>
</gene>
<comment type="caution">
    <text evidence="2">The sequence shown here is derived from an EMBL/GenBank/DDBJ whole genome shotgun (WGS) entry which is preliminary data.</text>
</comment>
<accession>A0A1F6G589</accession>
<evidence type="ECO:0000313" key="2">
    <source>
        <dbReference type="EMBL" id="OGG93242.1"/>
    </source>
</evidence>
<organism evidence="2 3">
    <name type="scientific">Candidatus Lambdaproteobacteria bacterium RIFOXYD2_FULL_50_16</name>
    <dbReference type="NCBI Taxonomy" id="1817772"/>
    <lineage>
        <taxon>Bacteria</taxon>
        <taxon>Pseudomonadati</taxon>
        <taxon>Pseudomonadota</taxon>
        <taxon>Candidatus Lambdaproteobacteria</taxon>
    </lineage>
</organism>
<dbReference type="EMBL" id="MFNE01000052">
    <property type="protein sequence ID" value="OGG93242.1"/>
    <property type="molecule type" value="Genomic_DNA"/>
</dbReference>
<feature type="region of interest" description="Disordered" evidence="1">
    <location>
        <begin position="1"/>
        <end position="23"/>
    </location>
</feature>
<evidence type="ECO:0000313" key="3">
    <source>
        <dbReference type="Proteomes" id="UP000178449"/>
    </source>
</evidence>
<sequence>MSEEDQAQPSEGQAPPVSGSLQIDPVLIERTKEALQLPLPDIDSSWKITASARSQEKGRFFGLLKKKELSFDQIADLRKGAMMSPGNTLIEVKNLRKKFPNDSTLMMLSATCTNGMIMNSSSKKGVIEGMKNASKEAGTALMSNGISLFNADNFFAIYFNYLSRLKREQASVYKALLSEPRLESDKRKLAKFIQVTDYLLSEKTKIHAVTGHLKKKIKSSKFSTTWDHMSIRQAFKHVESGANKEDCGLATAIEMVSFTHALMVSFARVPILAPLVDQMLDMIPESSTPLYLRKRSVLMTRRVGFIKIAQNVGDRNTMAKHAVSLFKEAQTTIAKIEGQPVKQSYESEPYFNLALGAQMCMGLLHPEEQINYLKDALKGMETLVKLDMSKDHKYTESAQAHTHKITDFISTLSGGV</sequence>
<evidence type="ECO:0000256" key="1">
    <source>
        <dbReference type="SAM" id="MobiDB-lite"/>
    </source>
</evidence>
<dbReference type="AlphaFoldDB" id="A0A1F6G589"/>
<protein>
    <recommendedName>
        <fullName evidence="4">Nucleoprotein</fullName>
    </recommendedName>
</protein>
<evidence type="ECO:0008006" key="4">
    <source>
        <dbReference type="Google" id="ProtNLM"/>
    </source>
</evidence>
<dbReference type="Proteomes" id="UP000178449">
    <property type="component" value="Unassembled WGS sequence"/>
</dbReference>
<name>A0A1F6G589_9PROT</name>
<proteinExistence type="predicted"/>